<dbReference type="InterPro" id="IPR015943">
    <property type="entry name" value="WD40/YVTN_repeat-like_dom_sf"/>
</dbReference>
<keyword evidence="4 10" id="KW-0677">Repeat</keyword>
<evidence type="ECO:0000256" key="3">
    <source>
        <dbReference type="ARBA" id="ARBA00022574"/>
    </source>
</evidence>
<sequence length="743" mass="84741">MWIEKPEWIYHGEKRHMPILSIDIQPLMERFITGAMDSTICVWNFKGLIDTEEKELKLATLSQHCGPVNCVRWNPNTQTFASGSDDKLIIIWEQKEGGLSDNLEEWRGVFTLQGHLSDVKDLNWSKTGKYLASGSIDNKVIIWNVEGRQFYPYQILSGHESYVSAVAFDPFDKYLVSLGEDKKLIIWNTKDWKQIKIYDQALSHNASQVLKRLAFTPDARNLVLPGPKKSNYKYMASVLNTENFEAEKYFIGHLQPVSVVAASPVLYKVEKTDKSEKTLQWAVAIGGFDSTISIWRNEDTKPIAIRDLFSCAVSDLSWSTDGKIVLGCSNDGSVAVIYLANELGDVVSQREMHSFMFELYSEIPPEPVIQHTLRKPFAKKLEPQPMNEQKEIRLQNGKRRIQPVFLSTPTSSGPQNPNQTYKPYIPVSTSNITIMSSPNAPSLPSVDINKFSFKVNLSRILCNSEPHNYSESICPVNLLHVSKLISTSGDIVLEAMILEMNHVRSAIRLRKGNKQLWINYLQHTVQILAGSQYFAAVYTEEGYLYCYTIGGIQALPEMKITSCKFMESSGHYLGILSKEHALYVYNLEERKEVIRCKTDDIEVKSLSINEEGVPKIESKTGEFFVFDQSMSLWMRIKNSGLEYYKADGWNPQPLSTDLVTSDLDSYMQISISQVETQLLRLKFLGYKEEYSYTVKKYVNMLIDAHDVYKLIDITQSLKSTNKVLFEEVSKILESHDILNKLMI</sequence>
<evidence type="ECO:0000313" key="13">
    <source>
        <dbReference type="EMBL" id="OMJ80655.1"/>
    </source>
</evidence>
<dbReference type="InterPro" id="IPR011494">
    <property type="entry name" value="HIRA-like_C"/>
</dbReference>
<dbReference type="Pfam" id="PF07569">
    <property type="entry name" value="Hira"/>
    <property type="match status" value="1"/>
</dbReference>
<dbReference type="GO" id="GO:0031491">
    <property type="term" value="F:nucleosome binding"/>
    <property type="evidence" value="ECO:0007669"/>
    <property type="project" value="TreeGrafter"/>
</dbReference>
<keyword evidence="14" id="KW-1185">Reference proteome</keyword>
<evidence type="ECO:0000256" key="6">
    <source>
        <dbReference type="ARBA" id="ARBA00023015"/>
    </source>
</evidence>
<keyword evidence="7 10" id="KW-0804">Transcription</keyword>
<dbReference type="SUPFAM" id="SSF50978">
    <property type="entry name" value="WD40 repeat-like"/>
    <property type="match status" value="1"/>
</dbReference>
<dbReference type="PROSITE" id="PS00678">
    <property type="entry name" value="WD_REPEATS_1"/>
    <property type="match status" value="1"/>
</dbReference>
<evidence type="ECO:0000256" key="9">
    <source>
        <dbReference type="PROSITE-ProRule" id="PRU00221"/>
    </source>
</evidence>
<gene>
    <name evidence="13" type="ORF">SteCoe_19031</name>
</gene>
<feature type="domain" description="Protein HIRA-like C-terminal" evidence="11">
    <location>
        <begin position="553"/>
        <end position="640"/>
    </location>
</feature>
<dbReference type="PROSITE" id="PS50082">
    <property type="entry name" value="WD_REPEATS_2"/>
    <property type="match status" value="3"/>
</dbReference>
<dbReference type="AlphaFoldDB" id="A0A1R2BVP2"/>
<dbReference type="GO" id="GO:0000785">
    <property type="term" value="C:chromatin"/>
    <property type="evidence" value="ECO:0007669"/>
    <property type="project" value="TreeGrafter"/>
</dbReference>
<evidence type="ECO:0000256" key="8">
    <source>
        <dbReference type="ARBA" id="ARBA00023242"/>
    </source>
</evidence>
<evidence type="ECO:0000259" key="12">
    <source>
        <dbReference type="Pfam" id="PF24105"/>
    </source>
</evidence>
<dbReference type="GO" id="GO:0006338">
    <property type="term" value="P:chromatin remodeling"/>
    <property type="evidence" value="ECO:0007669"/>
    <property type="project" value="InterPro"/>
</dbReference>
<comment type="similarity">
    <text evidence="2 10">Belongs to the WD repeat HIR1 family.</text>
</comment>
<evidence type="ECO:0000313" key="14">
    <source>
        <dbReference type="Proteomes" id="UP000187209"/>
    </source>
</evidence>
<dbReference type="PANTHER" id="PTHR13831:SF0">
    <property type="entry name" value="PROTEIN HIRA"/>
    <property type="match status" value="1"/>
</dbReference>
<dbReference type="GO" id="GO:0006351">
    <property type="term" value="P:DNA-templated transcription"/>
    <property type="evidence" value="ECO:0007669"/>
    <property type="project" value="InterPro"/>
</dbReference>
<evidence type="ECO:0000256" key="10">
    <source>
        <dbReference type="RuleBase" id="RU364014"/>
    </source>
</evidence>
<evidence type="ECO:0000259" key="11">
    <source>
        <dbReference type="Pfam" id="PF07569"/>
    </source>
</evidence>
<dbReference type="InterPro" id="IPR055410">
    <property type="entry name" value="Beta-prop_CAF1B_HIR1"/>
</dbReference>
<evidence type="ECO:0000256" key="7">
    <source>
        <dbReference type="ARBA" id="ARBA00023163"/>
    </source>
</evidence>
<evidence type="ECO:0000256" key="5">
    <source>
        <dbReference type="ARBA" id="ARBA00022853"/>
    </source>
</evidence>
<feature type="domain" description="CAF1B/HIR1 beta-propeller" evidence="12">
    <location>
        <begin position="1"/>
        <end position="341"/>
    </location>
</feature>
<dbReference type="PROSITE" id="PS50294">
    <property type="entry name" value="WD_REPEATS_REGION"/>
    <property type="match status" value="3"/>
</dbReference>
<dbReference type="OrthoDB" id="538223at2759"/>
<keyword evidence="6 10" id="KW-0805">Transcription regulation</keyword>
<dbReference type="SMART" id="SM00320">
    <property type="entry name" value="WD40"/>
    <property type="match status" value="6"/>
</dbReference>
<proteinExistence type="inferred from homology"/>
<dbReference type="Pfam" id="PF24105">
    <property type="entry name" value="Beta-prop_CAF1B_HIR1"/>
    <property type="match status" value="1"/>
</dbReference>
<feature type="repeat" description="WD" evidence="9">
    <location>
        <begin position="112"/>
        <end position="146"/>
    </location>
</feature>
<accession>A0A1R2BVP2</accession>
<comment type="caution">
    <text evidence="13">The sequence shown here is derived from an EMBL/GenBank/DDBJ whole genome shotgun (WGS) entry which is preliminary data.</text>
</comment>
<dbReference type="GO" id="GO:0000417">
    <property type="term" value="C:HIR complex"/>
    <property type="evidence" value="ECO:0007669"/>
    <property type="project" value="TreeGrafter"/>
</dbReference>
<reference evidence="13 14" key="1">
    <citation type="submission" date="2016-11" db="EMBL/GenBank/DDBJ databases">
        <title>The macronuclear genome of Stentor coeruleus: a giant cell with tiny introns.</title>
        <authorList>
            <person name="Slabodnick M."/>
            <person name="Ruby J.G."/>
            <person name="Reiff S.B."/>
            <person name="Swart E.C."/>
            <person name="Gosai S."/>
            <person name="Prabakaran S."/>
            <person name="Witkowska E."/>
            <person name="Larue G.E."/>
            <person name="Fisher S."/>
            <person name="Freeman R.M."/>
            <person name="Gunawardena J."/>
            <person name="Chu W."/>
            <person name="Stover N.A."/>
            <person name="Gregory B.D."/>
            <person name="Nowacki M."/>
            <person name="Derisi J."/>
            <person name="Roy S.W."/>
            <person name="Marshall W.F."/>
            <person name="Sood P."/>
        </authorList>
    </citation>
    <scope>NUCLEOTIDE SEQUENCE [LARGE SCALE GENOMIC DNA]</scope>
    <source>
        <strain evidence="13">WM001</strain>
    </source>
</reference>
<dbReference type="Proteomes" id="UP000187209">
    <property type="component" value="Unassembled WGS sequence"/>
</dbReference>
<evidence type="ECO:0000256" key="2">
    <source>
        <dbReference type="ARBA" id="ARBA00007306"/>
    </source>
</evidence>
<evidence type="ECO:0000256" key="4">
    <source>
        <dbReference type="ARBA" id="ARBA00022737"/>
    </source>
</evidence>
<comment type="subcellular location">
    <subcellularLocation>
        <location evidence="1 10">Nucleus</location>
    </subcellularLocation>
</comment>
<dbReference type="GO" id="GO:0006355">
    <property type="term" value="P:regulation of DNA-templated transcription"/>
    <property type="evidence" value="ECO:0007669"/>
    <property type="project" value="InterPro"/>
</dbReference>
<keyword evidence="8 10" id="KW-0539">Nucleus</keyword>
<dbReference type="InterPro" id="IPR019775">
    <property type="entry name" value="WD40_repeat_CS"/>
</dbReference>
<dbReference type="InterPro" id="IPR001680">
    <property type="entry name" value="WD40_rpt"/>
</dbReference>
<feature type="repeat" description="WD" evidence="9">
    <location>
        <begin position="61"/>
        <end position="93"/>
    </location>
</feature>
<dbReference type="InterPro" id="IPR031120">
    <property type="entry name" value="HIR1-like"/>
</dbReference>
<organism evidence="13 14">
    <name type="scientific">Stentor coeruleus</name>
    <dbReference type="NCBI Taxonomy" id="5963"/>
    <lineage>
        <taxon>Eukaryota</taxon>
        <taxon>Sar</taxon>
        <taxon>Alveolata</taxon>
        <taxon>Ciliophora</taxon>
        <taxon>Postciliodesmatophora</taxon>
        <taxon>Heterotrichea</taxon>
        <taxon>Heterotrichida</taxon>
        <taxon>Stentoridae</taxon>
        <taxon>Stentor</taxon>
    </lineage>
</organism>
<dbReference type="PANTHER" id="PTHR13831">
    <property type="entry name" value="MEMBER OF THE HIR1 FAMILY OF WD-REPEAT PROTEINS"/>
    <property type="match status" value="1"/>
</dbReference>
<feature type="repeat" description="WD" evidence="9">
    <location>
        <begin position="156"/>
        <end position="197"/>
    </location>
</feature>
<comment type="function">
    <text evidence="10">Required for replication-independent chromatin assembly and for the periodic repression of histone gene transcription during the cell cycle.</text>
</comment>
<dbReference type="GO" id="GO:0005634">
    <property type="term" value="C:nucleus"/>
    <property type="evidence" value="ECO:0007669"/>
    <property type="project" value="UniProtKB-SubCell"/>
</dbReference>
<keyword evidence="10" id="KW-0678">Repressor</keyword>
<keyword evidence="5 10" id="KW-0156">Chromatin regulator</keyword>
<name>A0A1R2BVP2_9CILI</name>
<dbReference type="SUPFAM" id="SSF50993">
    <property type="entry name" value="Peptidase/esterase 'gauge' domain"/>
    <property type="match status" value="1"/>
</dbReference>
<dbReference type="InterPro" id="IPR036322">
    <property type="entry name" value="WD40_repeat_dom_sf"/>
</dbReference>
<dbReference type="EMBL" id="MPUH01000414">
    <property type="protein sequence ID" value="OMJ80655.1"/>
    <property type="molecule type" value="Genomic_DNA"/>
</dbReference>
<protein>
    <recommendedName>
        <fullName evidence="10">Protein HIRA</fullName>
    </recommendedName>
</protein>
<evidence type="ECO:0000256" key="1">
    <source>
        <dbReference type="ARBA" id="ARBA00004123"/>
    </source>
</evidence>
<dbReference type="Gene3D" id="2.130.10.10">
    <property type="entry name" value="YVTN repeat-like/Quinoprotein amine dehydrogenase"/>
    <property type="match status" value="2"/>
</dbReference>
<keyword evidence="3 9" id="KW-0853">WD repeat</keyword>
<dbReference type="CDD" id="cd00200">
    <property type="entry name" value="WD40"/>
    <property type="match status" value="1"/>
</dbReference>